<name>A0ABD0YL59_9HEMI</name>
<evidence type="ECO:0000313" key="2">
    <source>
        <dbReference type="Proteomes" id="UP001558652"/>
    </source>
</evidence>
<gene>
    <name evidence="1" type="ORF">AAG570_005066</name>
</gene>
<evidence type="ECO:0000313" key="1">
    <source>
        <dbReference type="EMBL" id="KAL1116594.1"/>
    </source>
</evidence>
<keyword evidence="2" id="KW-1185">Reference proteome</keyword>
<sequence>MASKRRNMFYENKKQETTEIGPERFRKFTIFSVGVEFTMHTKAVRMYEHAGRSHPDGGYRKKGHYSTRWSRGQRLLSRRGGFKGWVEEDREDTRGLGGVGDFERDSALRGPAEADNGPVHQPISMPTMAVIETSRPGGLQWTSNPFQARLRCPTPRVPPRSGLHWPSGGWSHNASQIIPLDGGVYRQV</sequence>
<reference evidence="1 2" key="1">
    <citation type="submission" date="2024-07" db="EMBL/GenBank/DDBJ databases">
        <title>Chromosome-level genome assembly of the water stick insect Ranatra chinensis (Heteroptera: Nepidae).</title>
        <authorList>
            <person name="Liu X."/>
        </authorList>
    </citation>
    <scope>NUCLEOTIDE SEQUENCE [LARGE SCALE GENOMIC DNA]</scope>
    <source>
        <strain evidence="1">Cailab_2021Rc</strain>
        <tissue evidence="1">Muscle</tissue>
    </source>
</reference>
<dbReference type="EMBL" id="JBFDAA010000017">
    <property type="protein sequence ID" value="KAL1116594.1"/>
    <property type="molecule type" value="Genomic_DNA"/>
</dbReference>
<dbReference type="Proteomes" id="UP001558652">
    <property type="component" value="Unassembled WGS sequence"/>
</dbReference>
<dbReference type="AlphaFoldDB" id="A0ABD0YL59"/>
<organism evidence="1 2">
    <name type="scientific">Ranatra chinensis</name>
    <dbReference type="NCBI Taxonomy" id="642074"/>
    <lineage>
        <taxon>Eukaryota</taxon>
        <taxon>Metazoa</taxon>
        <taxon>Ecdysozoa</taxon>
        <taxon>Arthropoda</taxon>
        <taxon>Hexapoda</taxon>
        <taxon>Insecta</taxon>
        <taxon>Pterygota</taxon>
        <taxon>Neoptera</taxon>
        <taxon>Paraneoptera</taxon>
        <taxon>Hemiptera</taxon>
        <taxon>Heteroptera</taxon>
        <taxon>Panheteroptera</taxon>
        <taxon>Nepomorpha</taxon>
        <taxon>Nepidae</taxon>
        <taxon>Ranatrinae</taxon>
        <taxon>Ranatra</taxon>
    </lineage>
</organism>
<proteinExistence type="predicted"/>
<comment type="caution">
    <text evidence="1">The sequence shown here is derived from an EMBL/GenBank/DDBJ whole genome shotgun (WGS) entry which is preliminary data.</text>
</comment>
<accession>A0ABD0YL59</accession>
<protein>
    <submittedName>
        <fullName evidence="1">Uncharacterized protein</fullName>
    </submittedName>
</protein>